<organism evidence="3 4">
    <name type="scientific">Lelliottia nimipressuralis</name>
    <dbReference type="NCBI Taxonomy" id="69220"/>
    <lineage>
        <taxon>Bacteria</taxon>
        <taxon>Pseudomonadati</taxon>
        <taxon>Pseudomonadota</taxon>
        <taxon>Gammaproteobacteria</taxon>
        <taxon>Enterobacterales</taxon>
        <taxon>Enterobacteriaceae</taxon>
        <taxon>Lelliottia</taxon>
    </lineage>
</organism>
<dbReference type="EMBL" id="JADIXP010000001">
    <property type="protein sequence ID" value="MBF4176799.1"/>
    <property type="molecule type" value="Genomic_DNA"/>
</dbReference>
<evidence type="ECO:0000313" key="4">
    <source>
        <dbReference type="Proteomes" id="UP000628560"/>
    </source>
</evidence>
<accession>A0ABD4K8S2</accession>
<feature type="domain" description="Barstar (barnase inhibitor)" evidence="2">
    <location>
        <begin position="1"/>
        <end position="83"/>
    </location>
</feature>
<evidence type="ECO:0000313" key="3">
    <source>
        <dbReference type="EMBL" id="MBF4176799.1"/>
    </source>
</evidence>
<dbReference type="RefSeq" id="WP_194512290.1">
    <property type="nucleotide sequence ID" value="NZ_CP167172.1"/>
</dbReference>
<dbReference type="InterPro" id="IPR000468">
    <property type="entry name" value="Barstar"/>
</dbReference>
<protein>
    <submittedName>
        <fullName evidence="3">Barstar family protein</fullName>
    </submittedName>
</protein>
<dbReference type="AlphaFoldDB" id="A0ABD4K8S2"/>
<evidence type="ECO:0000259" key="2">
    <source>
        <dbReference type="Pfam" id="PF01337"/>
    </source>
</evidence>
<dbReference type="Gene3D" id="3.30.370.10">
    <property type="entry name" value="Barstar-like"/>
    <property type="match status" value="1"/>
</dbReference>
<evidence type="ECO:0000256" key="1">
    <source>
        <dbReference type="ARBA" id="ARBA00006845"/>
    </source>
</evidence>
<reference evidence="3 4" key="1">
    <citation type="submission" date="2020-11" db="EMBL/GenBank/DDBJ databases">
        <title>Identification of Lelliottia nimipressuralis from Wound Infection by Whole Genome-Based Bacterial Identification.</title>
        <authorList>
            <person name="Navarathna D.H."/>
            <person name="Choi H."/>
            <person name="Jinadatha C."/>
            <person name="Chatterjee P."/>
            <person name="Hwang M."/>
        </authorList>
    </citation>
    <scope>NUCLEOTIDE SEQUENCE [LARGE SCALE GENOMIC DNA]</scope>
    <source>
        <strain evidence="3 4">DN2020</strain>
    </source>
</reference>
<comment type="similarity">
    <text evidence="1">Belongs to the barstar family.</text>
</comment>
<comment type="caution">
    <text evidence="3">The sequence shown here is derived from an EMBL/GenBank/DDBJ whole genome shotgun (WGS) entry which is preliminary data.</text>
</comment>
<dbReference type="Proteomes" id="UP000628560">
    <property type="component" value="Unassembled WGS sequence"/>
</dbReference>
<name>A0ABD4K8S2_9ENTR</name>
<sequence>MNIYTFDFDEIDSQEDFYREFCRTFGLEQAKVTDLDSLWDVVIGDALPMPLELEFIHLPDKLRRRFGALVLLFDEAEEELEGQLRFNVRH</sequence>
<proteinExistence type="inferred from homology"/>
<gene>
    <name evidence="3" type="ORF">ISP11_02875</name>
</gene>
<dbReference type="InterPro" id="IPR035905">
    <property type="entry name" value="Barstar-like_sf"/>
</dbReference>
<dbReference type="GeneID" id="97603586"/>
<dbReference type="SUPFAM" id="SSF52038">
    <property type="entry name" value="Barstar-related"/>
    <property type="match status" value="1"/>
</dbReference>
<dbReference type="Pfam" id="PF01337">
    <property type="entry name" value="Barstar"/>
    <property type="match status" value="1"/>
</dbReference>